<dbReference type="InParanoid" id="Q00UV7"/>
<proteinExistence type="predicted"/>
<evidence type="ECO:0000313" key="4">
    <source>
        <dbReference type="Proteomes" id="UP000009170"/>
    </source>
</evidence>
<organism evidence="3 4">
    <name type="scientific">Ostreococcus tauri</name>
    <name type="common">Marine green alga</name>
    <dbReference type="NCBI Taxonomy" id="70448"/>
    <lineage>
        <taxon>Eukaryota</taxon>
        <taxon>Viridiplantae</taxon>
        <taxon>Chlorophyta</taxon>
        <taxon>Mamiellophyceae</taxon>
        <taxon>Mamiellales</taxon>
        <taxon>Bathycoccaceae</taxon>
        <taxon>Ostreococcus</taxon>
    </lineage>
</organism>
<keyword evidence="4" id="KW-1185">Reference proteome</keyword>
<gene>
    <name evidence="3" type="ORF">OT_ostta15g02430</name>
</gene>
<reference evidence="4" key="1">
    <citation type="journal article" date="2006" name="Proc. Natl. Acad. Sci. U.S.A.">
        <title>Genome analysis of the smallest free-living eukaryote Ostreococcus tauri unveils many unique features.</title>
        <authorList>
            <person name="Derelle E."/>
            <person name="Ferraz C."/>
            <person name="Rombauts S."/>
            <person name="Rouze P."/>
            <person name="Worden A.Z."/>
            <person name="Robbens S."/>
            <person name="Partensky F."/>
            <person name="Degroeve S."/>
            <person name="Echeynie S."/>
            <person name="Cooke R."/>
            <person name="Saeys Y."/>
            <person name="Wuyts J."/>
            <person name="Jabbari K."/>
            <person name="Bowler C."/>
            <person name="Panaud O."/>
            <person name="Piegu B."/>
            <person name="Ball S.G."/>
            <person name="Ral J.-P."/>
            <person name="Bouget F.-Y."/>
            <person name="Piganeau G."/>
            <person name="De Baets B."/>
            <person name="Picard A."/>
            <person name="Delseny M."/>
            <person name="Demaille J."/>
            <person name="Van de Peer Y."/>
            <person name="Moreau H."/>
        </authorList>
    </citation>
    <scope>NUCLEOTIDE SEQUENCE [LARGE SCALE GENOMIC DNA]</scope>
    <source>
        <strain evidence="4">OTTH 0595 / CCAP 157/2 / RCC745</strain>
    </source>
</reference>
<dbReference type="EMBL" id="CAID01000015">
    <property type="protein sequence ID" value="CAL57670.1"/>
    <property type="molecule type" value="Genomic_DNA"/>
</dbReference>
<feature type="transmembrane region" description="Helical" evidence="2">
    <location>
        <begin position="421"/>
        <end position="439"/>
    </location>
</feature>
<comment type="caution">
    <text evidence="3">The sequence shown here is derived from an EMBL/GenBank/DDBJ whole genome shotgun (WGS) entry which is preliminary data.</text>
</comment>
<dbReference type="RefSeq" id="XP_003083394.1">
    <property type="nucleotide sequence ID" value="XM_003083346.1"/>
</dbReference>
<feature type="compositionally biased region" description="Low complexity" evidence="1">
    <location>
        <begin position="396"/>
        <end position="407"/>
    </location>
</feature>
<accession>Q00UV7</accession>
<protein>
    <submittedName>
        <fullName evidence="3">Unnamed product</fullName>
    </submittedName>
</protein>
<keyword evidence="2" id="KW-1133">Transmembrane helix</keyword>
<reference evidence="3 4" key="2">
    <citation type="journal article" date="2014" name="BMC Genomics">
        <title>An improved genome of the model marine alga Ostreococcus tauri unfolds by assessing Illumina de novo assemblies.</title>
        <authorList>
            <person name="Blanc-Mathieu R."/>
            <person name="Verhelst B."/>
            <person name="Derelle E."/>
            <person name="Rombauts S."/>
            <person name="Bouget F.Y."/>
            <person name="Carre I."/>
            <person name="Chateau A."/>
            <person name="Eyre-Walker A."/>
            <person name="Grimsley N."/>
            <person name="Moreau H."/>
            <person name="Piegu B."/>
            <person name="Rivals E."/>
            <person name="Schackwitz W."/>
            <person name="Van de Peer Y."/>
            <person name="Piganeau G."/>
        </authorList>
    </citation>
    <scope>NUCLEOTIDE SEQUENCE [LARGE SCALE GENOMIC DNA]</scope>
    <source>
        <strain evidence="4">OTTH 0595 / CCAP 157/2 / RCC745</strain>
    </source>
</reference>
<dbReference type="KEGG" id="ota:OT_ostta15g02430"/>
<name>Q00UV7_OSTTA</name>
<keyword evidence="2" id="KW-0472">Membrane</keyword>
<dbReference type="Proteomes" id="UP000009170">
    <property type="component" value="Unassembled WGS sequence"/>
</dbReference>
<evidence type="ECO:0000256" key="2">
    <source>
        <dbReference type="SAM" id="Phobius"/>
    </source>
</evidence>
<dbReference type="GeneID" id="9830773"/>
<evidence type="ECO:0000256" key="1">
    <source>
        <dbReference type="SAM" id="MobiDB-lite"/>
    </source>
</evidence>
<sequence length="447" mass="46637">MERHRAASGNDLLDAALVLERASTSSARDGEALRRAAFALATIGSRVTGEAGGRETNARALRICAETLVRARSSRFARDRDVTLASWACVVYVYRALGVRANRSDGEGLELCAKACTLALDVDDAGDDGLRWEIAAFALGGLARAMGGADGVAAEKLEKTADGGRMLGAALARWTALRSTMREAESSRELKAADLARLCAIVSKSPDGAAAMGFCDCGGVQALLALIDVGDEESSDGREKLTSAAIFDVAKALAGFCSASSKSGARFDAIWVRNELSAILASASGKISDPLPAVAATLLRQAVSSLEKRQSSGSSARQLTTALEREASGYLNIGDCRPALGDVGTTNGVGVSKSFGSRIELVRSLSSSDLSPVKAASSFGGSADSLSTPLTRKRSSSGLLHSKSGKSPTKARATRARRSRLRLLIALSIVTAVCVLLFIRHGRRPLF</sequence>
<dbReference type="AlphaFoldDB" id="Q00UV7"/>
<keyword evidence="2" id="KW-0812">Transmembrane</keyword>
<evidence type="ECO:0000313" key="3">
    <source>
        <dbReference type="EMBL" id="CAL57670.1"/>
    </source>
</evidence>
<feature type="region of interest" description="Disordered" evidence="1">
    <location>
        <begin position="378"/>
        <end position="414"/>
    </location>
</feature>